<organism evidence="2 3">
    <name type="scientific">Thlaspi arvense</name>
    <name type="common">Field penny-cress</name>
    <dbReference type="NCBI Taxonomy" id="13288"/>
    <lineage>
        <taxon>Eukaryota</taxon>
        <taxon>Viridiplantae</taxon>
        <taxon>Streptophyta</taxon>
        <taxon>Embryophyta</taxon>
        <taxon>Tracheophyta</taxon>
        <taxon>Spermatophyta</taxon>
        <taxon>Magnoliopsida</taxon>
        <taxon>eudicotyledons</taxon>
        <taxon>Gunneridae</taxon>
        <taxon>Pentapetalae</taxon>
        <taxon>rosids</taxon>
        <taxon>malvids</taxon>
        <taxon>Brassicales</taxon>
        <taxon>Brassicaceae</taxon>
        <taxon>Thlaspideae</taxon>
        <taxon>Thlaspi</taxon>
    </lineage>
</organism>
<dbReference type="EMBL" id="OU466859">
    <property type="protein sequence ID" value="CAH2053128.1"/>
    <property type="molecule type" value="Genomic_DNA"/>
</dbReference>
<protein>
    <recommendedName>
        <fullName evidence="1">Reverse transcriptase zinc-binding domain-containing protein</fullName>
    </recommendedName>
</protein>
<sequence length="210" mass="24185">MEDAIALAKRDCSGFALHPSRSVCCKYFSRTGYYSLGSHEPKKSGFLHEQNLAFLAAYKSDQRLFKLCVPKHAFNFWVANLDRLPLNTRLAAWGLHVSPRCTFCSASPELRDHLFFQCEVSSALVSWQALLQWLLQGNNWANVLLLKRLVSQATVYFIWSERNSRRYNLISLTPDSLFSKIDSTVRAILLGRRTRKGCSHLLSLWFRYCN</sequence>
<dbReference type="Proteomes" id="UP000836841">
    <property type="component" value="Chromosome 3"/>
</dbReference>
<accession>A0AAU9S2B5</accession>
<reference evidence="2 3" key="1">
    <citation type="submission" date="2022-03" db="EMBL/GenBank/DDBJ databases">
        <authorList>
            <person name="Nunn A."/>
            <person name="Chopra R."/>
            <person name="Nunn A."/>
            <person name="Contreras Garrido A."/>
        </authorList>
    </citation>
    <scope>NUCLEOTIDE SEQUENCE [LARGE SCALE GENOMIC DNA]</scope>
</reference>
<proteinExistence type="predicted"/>
<evidence type="ECO:0000313" key="2">
    <source>
        <dbReference type="EMBL" id="CAH2053128.1"/>
    </source>
</evidence>
<evidence type="ECO:0000313" key="3">
    <source>
        <dbReference type="Proteomes" id="UP000836841"/>
    </source>
</evidence>
<feature type="domain" description="Reverse transcriptase zinc-binding" evidence="1">
    <location>
        <begin position="66"/>
        <end position="123"/>
    </location>
</feature>
<gene>
    <name evidence="2" type="ORF">TAV2_LOCUS8854</name>
</gene>
<keyword evidence="3" id="KW-1185">Reference proteome</keyword>
<dbReference type="AlphaFoldDB" id="A0AAU9S2B5"/>
<dbReference type="InterPro" id="IPR026960">
    <property type="entry name" value="RVT-Znf"/>
</dbReference>
<evidence type="ECO:0000259" key="1">
    <source>
        <dbReference type="Pfam" id="PF13966"/>
    </source>
</evidence>
<dbReference type="Pfam" id="PF13966">
    <property type="entry name" value="zf-RVT"/>
    <property type="match status" value="1"/>
</dbReference>
<name>A0AAU9S2B5_THLAR</name>